<comment type="caution">
    <text evidence="2">The sequence shown here is derived from an EMBL/GenBank/DDBJ whole genome shotgun (WGS) entry which is preliminary data.</text>
</comment>
<dbReference type="SUPFAM" id="SSF81593">
    <property type="entry name" value="Nucleotidyltransferase substrate binding subunit/domain"/>
    <property type="match status" value="1"/>
</dbReference>
<feature type="domain" description="HEPN" evidence="1">
    <location>
        <begin position="10"/>
        <end position="118"/>
    </location>
</feature>
<dbReference type="Proteomes" id="UP000612009">
    <property type="component" value="Unassembled WGS sequence"/>
</dbReference>
<evidence type="ECO:0000259" key="1">
    <source>
        <dbReference type="PROSITE" id="PS50910"/>
    </source>
</evidence>
<sequence>MKEQVVKEWIERGEHDLEVAKILFVEEEYPDVVLFHIHQAVEKYLKGFLIYRGWGLKKIHDIELLITEAMSFDDEFQKYLDLGRKLTAFYYEGRYPPGPITSYSKEEVEKMIETAEEIINKLKEGIK</sequence>
<organism evidence="2 3">
    <name type="scientific">Candidatus Argoarchaeum ethanivorans</name>
    <dbReference type="NCBI Taxonomy" id="2608793"/>
    <lineage>
        <taxon>Archaea</taxon>
        <taxon>Methanobacteriati</taxon>
        <taxon>Methanobacteriota</taxon>
        <taxon>Stenosarchaea group</taxon>
        <taxon>Methanomicrobia</taxon>
        <taxon>Methanosarcinales</taxon>
        <taxon>Methanosarcinales incertae sedis</taxon>
        <taxon>GOM Arc I cluster</taxon>
        <taxon>Candidatus Argoarchaeum</taxon>
    </lineage>
</organism>
<dbReference type="SMART" id="SM00748">
    <property type="entry name" value="HEPN"/>
    <property type="match status" value="1"/>
</dbReference>
<evidence type="ECO:0000313" key="2">
    <source>
        <dbReference type="EMBL" id="CAD6492272.1"/>
    </source>
</evidence>
<reference evidence="2" key="1">
    <citation type="submission" date="2020-10" db="EMBL/GenBank/DDBJ databases">
        <authorList>
            <person name="Hahn C.J."/>
            <person name="Laso-Perez R."/>
            <person name="Vulcano F."/>
            <person name="Vaziourakis K.-M."/>
            <person name="Stokke R."/>
            <person name="Steen I.H."/>
            <person name="Teske A."/>
            <person name="Boetius A."/>
            <person name="Liebeke M."/>
            <person name="Amann R."/>
            <person name="Knittel K."/>
        </authorList>
    </citation>
    <scope>NUCLEOTIDE SEQUENCE</scope>
    <source>
        <strain evidence="2">Gfbio:e3339647-f889-4370-9287-4fb5cb688e4c:AG392J18_GoMArc1</strain>
    </source>
</reference>
<protein>
    <submittedName>
        <fullName evidence="2">HEPN domain protein</fullName>
    </submittedName>
</protein>
<proteinExistence type="predicted"/>
<gene>
    <name evidence="2" type="ORF">LAKADJCE_00271</name>
</gene>
<dbReference type="Gene3D" id="1.20.120.330">
    <property type="entry name" value="Nucleotidyltransferases domain 2"/>
    <property type="match status" value="1"/>
</dbReference>
<dbReference type="InterPro" id="IPR007842">
    <property type="entry name" value="HEPN_dom"/>
</dbReference>
<dbReference type="EMBL" id="CAJHIR010000011">
    <property type="protein sequence ID" value="CAD6492272.1"/>
    <property type="molecule type" value="Genomic_DNA"/>
</dbReference>
<dbReference type="PROSITE" id="PS50910">
    <property type="entry name" value="HEPN"/>
    <property type="match status" value="1"/>
</dbReference>
<dbReference type="Pfam" id="PF05168">
    <property type="entry name" value="HEPN"/>
    <property type="match status" value="1"/>
</dbReference>
<accession>A0A811T9D5</accession>
<name>A0A811T9D5_9EURY</name>
<dbReference type="AlphaFoldDB" id="A0A811T9D5"/>
<evidence type="ECO:0000313" key="3">
    <source>
        <dbReference type="Proteomes" id="UP000612009"/>
    </source>
</evidence>